<reference evidence="1" key="1">
    <citation type="journal article" date="2015" name="Nature">
        <title>Complex archaea that bridge the gap between prokaryotes and eukaryotes.</title>
        <authorList>
            <person name="Spang A."/>
            <person name="Saw J.H."/>
            <person name="Jorgensen S.L."/>
            <person name="Zaremba-Niedzwiedzka K."/>
            <person name="Martijn J."/>
            <person name="Lind A.E."/>
            <person name="van Eijk R."/>
            <person name="Schleper C."/>
            <person name="Guy L."/>
            <person name="Ettema T.J."/>
        </authorList>
    </citation>
    <scope>NUCLEOTIDE SEQUENCE</scope>
</reference>
<proteinExistence type="predicted"/>
<sequence>MIILEDSKHDELEDMLNSYLEKFHAEFELYLQAIKDIRFLEVRRELNLPRDEILKTFSLTSKKLRDPFYIPEIIQLAYYMKENNFNYFQNYWNTYGYNHHEHGYRLKEILEKLQPLSEKIETFKAKKLEDLLEKKFNESKEKEIHISEPFIIHKFVSHNLPAHYDSYIQLINESAEVGDFYKVIPILLRCLFESLLYELFTDSLSLAHRDLYYNKYQKRARGFSQLIELLNFLKDNEYKPLVLNKINKITINILNEIKDIGNYSVHDTLGMIKRIHINDLKSKVDLALNHLLVSYDKLKGKNHEIESERLILIKKKFGLIKRKPGKKKKKKVFKKKKLNKNREDKRKMQVETKENIRIKEIWYFYDFLTNLFNLMEPIEKPENDLNFKDNRNYIYFKYQLKDEESSRDLTNEEVKHVIIDASDKIKRFYIELGFFPTINEVNEYISGYHLKLLYSRIKIEVNKVSVHRSKESLIPSPKNLKTVLSYFLSEIKKLIEDKISSNS</sequence>
<evidence type="ECO:0000313" key="1">
    <source>
        <dbReference type="EMBL" id="KKN84232.1"/>
    </source>
</evidence>
<dbReference type="AlphaFoldDB" id="A0A0F9UA69"/>
<protein>
    <recommendedName>
        <fullName evidence="2">DUF4145 domain-containing protein</fullName>
    </recommendedName>
</protein>
<accession>A0A0F9UA69</accession>
<gene>
    <name evidence="1" type="ORF">LCGC14_0290460</name>
</gene>
<comment type="caution">
    <text evidence="1">The sequence shown here is derived from an EMBL/GenBank/DDBJ whole genome shotgun (WGS) entry which is preliminary data.</text>
</comment>
<dbReference type="EMBL" id="LAZR01000173">
    <property type="protein sequence ID" value="KKN84232.1"/>
    <property type="molecule type" value="Genomic_DNA"/>
</dbReference>
<name>A0A0F9UA69_9ZZZZ</name>
<organism evidence="1">
    <name type="scientific">marine sediment metagenome</name>
    <dbReference type="NCBI Taxonomy" id="412755"/>
    <lineage>
        <taxon>unclassified sequences</taxon>
        <taxon>metagenomes</taxon>
        <taxon>ecological metagenomes</taxon>
    </lineage>
</organism>
<evidence type="ECO:0008006" key="2">
    <source>
        <dbReference type="Google" id="ProtNLM"/>
    </source>
</evidence>